<name>A0A8H6HZC4_9AGAR</name>
<protein>
    <submittedName>
        <fullName evidence="2">Uncharacterized protein</fullName>
    </submittedName>
</protein>
<comment type="caution">
    <text evidence="2">The sequence shown here is derived from an EMBL/GenBank/DDBJ whole genome shotgun (WGS) entry which is preliminary data.</text>
</comment>
<feature type="compositionally biased region" description="Low complexity" evidence="1">
    <location>
        <begin position="70"/>
        <end position="85"/>
    </location>
</feature>
<dbReference type="EMBL" id="JACGCI010000027">
    <property type="protein sequence ID" value="KAF6756045.1"/>
    <property type="molecule type" value="Genomic_DNA"/>
</dbReference>
<feature type="compositionally biased region" description="Low complexity" evidence="1">
    <location>
        <begin position="462"/>
        <end position="475"/>
    </location>
</feature>
<keyword evidence="3" id="KW-1185">Reference proteome</keyword>
<sequence length="475" mass="49759">MPQNIPSPPPIVLPKQHATPSKPDPNSPPSPPAYTSPSYSSPPPCPPAPNPPTPPSISPADALPAPPAEEIPATTAPPAVEIPAAPAPAGGGATYRVFAALPASSEHRLEDEGFVVAPPSLTRIATNAEEFPFDAQLDAEGVLAAGARAGKTTSSTWSRSPFPAPVLNLIQPARNRCAAISPSPRPSSGGSLVAFELQTIVEGHPIKHRTPPKPIQTPHPLLFPHPSSLPHPTLQQHSQSCFHPLHHRHSPQTILAPAMEIPAPAPAPAPAPTPAPAPAPTYGVRAALSPPPPPCHTLPKRTTPNLTSSLHPLIHARPTRSGPALVSTSRRDCRNLATNMGTREGFGRRMVPVGVAFTSVLAFVPVLVEVEPALELAEIAALDVEPSPPSPVIIPTNAELFPFVGDVLEFGGVVPRFFGVGEGEFGGYRCRIGWCEEGGGRWRWGEEGGGGRWEGRRREGGVDPSLDSFPVSSSS</sequence>
<evidence type="ECO:0000313" key="2">
    <source>
        <dbReference type="EMBL" id="KAF6756045.1"/>
    </source>
</evidence>
<reference evidence="2 3" key="1">
    <citation type="submission" date="2020-07" db="EMBL/GenBank/DDBJ databases">
        <title>Comparative genomics of pyrophilous fungi reveals a link between fire events and developmental genes.</title>
        <authorList>
            <consortium name="DOE Joint Genome Institute"/>
            <person name="Steindorff A.S."/>
            <person name="Carver A."/>
            <person name="Calhoun S."/>
            <person name="Stillman K."/>
            <person name="Liu H."/>
            <person name="Lipzen A."/>
            <person name="Pangilinan J."/>
            <person name="Labutti K."/>
            <person name="Bruns T.D."/>
            <person name="Grigoriev I.V."/>
        </authorList>
    </citation>
    <scope>NUCLEOTIDE SEQUENCE [LARGE SCALE GENOMIC DNA]</scope>
    <source>
        <strain evidence="2 3">CBS 144469</strain>
    </source>
</reference>
<feature type="region of interest" description="Disordered" evidence="1">
    <location>
        <begin position="1"/>
        <end position="85"/>
    </location>
</feature>
<proteinExistence type="predicted"/>
<feature type="region of interest" description="Disordered" evidence="1">
    <location>
        <begin position="445"/>
        <end position="475"/>
    </location>
</feature>
<evidence type="ECO:0000313" key="3">
    <source>
        <dbReference type="Proteomes" id="UP000521943"/>
    </source>
</evidence>
<gene>
    <name evidence="2" type="ORF">DFP72DRAFT_1169091</name>
</gene>
<evidence type="ECO:0000256" key="1">
    <source>
        <dbReference type="SAM" id="MobiDB-lite"/>
    </source>
</evidence>
<accession>A0A8H6HZC4</accession>
<organism evidence="2 3">
    <name type="scientific">Ephemerocybe angulata</name>
    <dbReference type="NCBI Taxonomy" id="980116"/>
    <lineage>
        <taxon>Eukaryota</taxon>
        <taxon>Fungi</taxon>
        <taxon>Dikarya</taxon>
        <taxon>Basidiomycota</taxon>
        <taxon>Agaricomycotina</taxon>
        <taxon>Agaricomycetes</taxon>
        <taxon>Agaricomycetidae</taxon>
        <taxon>Agaricales</taxon>
        <taxon>Agaricineae</taxon>
        <taxon>Psathyrellaceae</taxon>
        <taxon>Ephemerocybe</taxon>
    </lineage>
</organism>
<feature type="compositionally biased region" description="Pro residues" evidence="1">
    <location>
        <begin position="22"/>
        <end position="57"/>
    </location>
</feature>
<feature type="compositionally biased region" description="Pro residues" evidence="1">
    <location>
        <begin position="1"/>
        <end position="12"/>
    </location>
</feature>
<dbReference type="Proteomes" id="UP000521943">
    <property type="component" value="Unassembled WGS sequence"/>
</dbReference>
<dbReference type="AlphaFoldDB" id="A0A8H6HZC4"/>